<reference evidence="3 4" key="1">
    <citation type="submission" date="2019-07" db="EMBL/GenBank/DDBJ databases">
        <title>Luteimonas sp. YD-1 nov., isolated from acidic soil.</title>
        <authorList>
            <person name="Zhou J."/>
        </authorList>
    </citation>
    <scope>NUCLEOTIDE SEQUENCE [LARGE SCALE GENOMIC DNA]</scope>
    <source>
        <strain evidence="3 4">YD-1</strain>
    </source>
</reference>
<dbReference type="PANTHER" id="PTHR34606:SF15">
    <property type="entry name" value="BON DOMAIN-CONTAINING PROTEIN"/>
    <property type="match status" value="1"/>
</dbReference>
<sequence length="370" mass="40434">MECTPWVPQSPGGRRDAPSQSRSAGGRRPAPARLPEAIVRNRSRSDRYNADPPVGVGELRAVAERLLETGARVLDQGREWLHAATRRQAEEEGAYRRDWPGAQRHNDGPYAPDEYSFSETGGVFDARGGRPDEGPGAHGFEADLDDPLHRHARPGRGWVPRYAGQARPRHRHGAWDDAFVPGSYGFGGEGRHQPGEQPDPVRATADRWERAYHAQGRTSYRGRGPRGYVRTDERILEDVNEQLCEDAIVDASDIEVHCAQGHVVLSGRVPTRWMKHRAEDIADSVRGVKDVDNRIRVAAEEPVAQGDFDTRRATGGQQDAADAGRTGQEDRSSTPQAAATGTGARGSGSRSGTATDRDEPDSPSPPHQAH</sequence>
<evidence type="ECO:0000256" key="1">
    <source>
        <dbReference type="SAM" id="MobiDB-lite"/>
    </source>
</evidence>
<dbReference type="PANTHER" id="PTHR34606">
    <property type="entry name" value="BON DOMAIN-CONTAINING PROTEIN"/>
    <property type="match status" value="1"/>
</dbReference>
<keyword evidence="4" id="KW-1185">Reference proteome</keyword>
<name>A0A5C5TUI3_9GAMM</name>
<accession>A0A5C5TUI3</accession>
<dbReference type="InterPro" id="IPR007055">
    <property type="entry name" value="BON_dom"/>
</dbReference>
<feature type="compositionally biased region" description="Low complexity" evidence="1">
    <location>
        <begin position="21"/>
        <end position="33"/>
    </location>
</feature>
<feature type="compositionally biased region" description="Basic and acidic residues" evidence="1">
    <location>
        <begin position="84"/>
        <end position="107"/>
    </location>
</feature>
<feature type="region of interest" description="Disordered" evidence="1">
    <location>
        <begin position="1"/>
        <end position="56"/>
    </location>
</feature>
<dbReference type="Pfam" id="PF04972">
    <property type="entry name" value="BON"/>
    <property type="match status" value="1"/>
</dbReference>
<evidence type="ECO:0000313" key="3">
    <source>
        <dbReference type="EMBL" id="TWT17199.1"/>
    </source>
</evidence>
<feature type="compositionally biased region" description="Low complexity" evidence="1">
    <location>
        <begin position="333"/>
        <end position="354"/>
    </location>
</feature>
<feature type="compositionally biased region" description="Low complexity" evidence="1">
    <location>
        <begin position="313"/>
        <end position="326"/>
    </location>
</feature>
<evidence type="ECO:0000259" key="2">
    <source>
        <dbReference type="PROSITE" id="PS50914"/>
    </source>
</evidence>
<protein>
    <submittedName>
        <fullName evidence="3">BON domain-containing protein</fullName>
    </submittedName>
</protein>
<dbReference type="SMART" id="SM00749">
    <property type="entry name" value="BON"/>
    <property type="match status" value="1"/>
</dbReference>
<organism evidence="3 4">
    <name type="scientific">Luteimonas wenzhouensis</name>
    <dbReference type="NCBI Taxonomy" id="2599615"/>
    <lineage>
        <taxon>Bacteria</taxon>
        <taxon>Pseudomonadati</taxon>
        <taxon>Pseudomonadota</taxon>
        <taxon>Gammaproteobacteria</taxon>
        <taxon>Lysobacterales</taxon>
        <taxon>Lysobacteraceae</taxon>
        <taxon>Luteimonas</taxon>
    </lineage>
</organism>
<feature type="region of interest" description="Disordered" evidence="1">
    <location>
        <begin position="300"/>
        <end position="370"/>
    </location>
</feature>
<comment type="caution">
    <text evidence="3">The sequence shown here is derived from an EMBL/GenBank/DDBJ whole genome shotgun (WGS) entry which is preliminary data.</text>
</comment>
<dbReference type="InterPro" id="IPR014004">
    <property type="entry name" value="Transpt-assoc_nodulatn_dom_bac"/>
</dbReference>
<dbReference type="AlphaFoldDB" id="A0A5C5TUI3"/>
<feature type="domain" description="BON" evidence="2">
    <location>
        <begin position="231"/>
        <end position="299"/>
    </location>
</feature>
<feature type="region of interest" description="Disordered" evidence="1">
    <location>
        <begin position="84"/>
        <end position="161"/>
    </location>
</feature>
<dbReference type="EMBL" id="VOHE01000009">
    <property type="protein sequence ID" value="TWT17199.1"/>
    <property type="molecule type" value="Genomic_DNA"/>
</dbReference>
<evidence type="ECO:0000313" key="4">
    <source>
        <dbReference type="Proteomes" id="UP000315949"/>
    </source>
</evidence>
<dbReference type="Proteomes" id="UP000315949">
    <property type="component" value="Unassembled WGS sequence"/>
</dbReference>
<dbReference type="InterPro" id="IPR051686">
    <property type="entry name" value="Lipoprotein_DolP"/>
</dbReference>
<dbReference type="OrthoDB" id="8963247at2"/>
<dbReference type="PROSITE" id="PS50914">
    <property type="entry name" value="BON"/>
    <property type="match status" value="1"/>
</dbReference>
<gene>
    <name evidence="3" type="ORF">FQY79_14010</name>
</gene>
<proteinExistence type="predicted"/>
<dbReference type="Gene3D" id="3.30.1340.30">
    <property type="match status" value="1"/>
</dbReference>